<dbReference type="InterPro" id="IPR032444">
    <property type="entry name" value="Keratin_2_head"/>
</dbReference>
<dbReference type="Gene3D" id="1.20.5.500">
    <property type="entry name" value="Single helix bin"/>
    <property type="match status" value="1"/>
</dbReference>
<dbReference type="Gene3D" id="1.20.5.170">
    <property type="match status" value="1"/>
</dbReference>
<evidence type="ECO:0000256" key="4">
    <source>
        <dbReference type="SAM" id="MobiDB-lite"/>
    </source>
</evidence>
<dbReference type="Gene3D" id="1.20.5.1160">
    <property type="entry name" value="Vasodilator-stimulated phosphoprotein"/>
    <property type="match status" value="1"/>
</dbReference>
<reference evidence="6" key="2">
    <citation type="submission" date="2025-09" db="UniProtKB">
        <authorList>
            <consortium name="Ensembl"/>
        </authorList>
    </citation>
    <scope>IDENTIFICATION</scope>
</reference>
<dbReference type="GO" id="GO:0005615">
    <property type="term" value="C:extracellular space"/>
    <property type="evidence" value="ECO:0007669"/>
    <property type="project" value="TreeGrafter"/>
</dbReference>
<dbReference type="GO" id="GO:0031424">
    <property type="term" value="P:keratinization"/>
    <property type="evidence" value="ECO:0007669"/>
    <property type="project" value="TreeGrafter"/>
</dbReference>
<organism evidence="6 7">
    <name type="scientific">Varanus komodoensis</name>
    <name type="common">Komodo dragon</name>
    <dbReference type="NCBI Taxonomy" id="61221"/>
    <lineage>
        <taxon>Eukaryota</taxon>
        <taxon>Metazoa</taxon>
        <taxon>Chordata</taxon>
        <taxon>Craniata</taxon>
        <taxon>Vertebrata</taxon>
        <taxon>Euteleostomi</taxon>
        <taxon>Lepidosauria</taxon>
        <taxon>Squamata</taxon>
        <taxon>Bifurcata</taxon>
        <taxon>Unidentata</taxon>
        <taxon>Episquamata</taxon>
        <taxon>Toxicofera</taxon>
        <taxon>Anguimorpha</taxon>
        <taxon>Paleoanguimorpha</taxon>
        <taxon>Varanoidea</taxon>
        <taxon>Varanidae</taxon>
        <taxon>Varanus</taxon>
    </lineage>
</organism>
<keyword evidence="1" id="KW-0403">Intermediate filament</keyword>
<feature type="domain" description="IF rod" evidence="5">
    <location>
        <begin position="131"/>
        <end position="439"/>
    </location>
</feature>
<dbReference type="PROSITE" id="PS51842">
    <property type="entry name" value="IF_ROD_2"/>
    <property type="match status" value="1"/>
</dbReference>
<keyword evidence="2 3" id="KW-0175">Coiled coil</keyword>
<sequence length="593" mass="64568">MSRQCFSSRSLNGRWARPAGSAISRGFHGGNSLSSICYTGAGKCGGYSSGFSSQSLGGGCGRGCQTAGFSSRSLGGGLSGGRGLICGGWGYAPMGRTGEGRGIHAVRVDANLLRPLCIQIDPEISRVKEAEREEIKTLNDKFAGFIDKVRHVEQQNKLLETKWNCLQQQAPKEKKTLDHLFTNYLGVLQRQLDRLLNDREQLQLEKTKFQEMVEDYKCKYEAVINRRVAAENEFVVLKKVSCSGHQNVGKAFGMGKDSELNCWKCLLTLYWQELESLQTTTEDTNVIVSMDNSRELDMEGIIDSVRCQYEEIAQRSKDEVNSLYESKSMWGRQCKDLCGCRREIQDLTRLIQRLKGDMETTKKQIDLIQTSIADNEQRGECALKDAKAKLTEMENALQSAKDELACLLRDYQKMLNVKMGLDIEIEMYRSLLEGEETVVGCPNISVPAGPSGSDTLGGSGFGRSCTYGNIRRSARFSSKSGKLPYKTGYSSRSGGQLSRCPTSSGFGQCGVNAAVPCEPIDCGPVDVGCAGGGGYSSRSRRYCQQSRVCISSEGGLCSTGLSGGSSLARPYPTQSKEGCTGGSYAPGSSGGLY</sequence>
<dbReference type="InterPro" id="IPR039008">
    <property type="entry name" value="IF_rod_dom"/>
</dbReference>
<proteinExistence type="predicted"/>
<reference evidence="6" key="1">
    <citation type="submission" date="2025-08" db="UniProtKB">
        <authorList>
            <consortium name="Ensembl"/>
        </authorList>
    </citation>
    <scope>IDENTIFICATION</scope>
</reference>
<dbReference type="SMART" id="SM01391">
    <property type="entry name" value="Filament"/>
    <property type="match status" value="1"/>
</dbReference>
<dbReference type="PANTHER" id="PTHR45616:SF69">
    <property type="entry name" value="IF ROD DOMAIN-CONTAINING PROTEIN-RELATED"/>
    <property type="match status" value="1"/>
</dbReference>
<dbReference type="GO" id="GO:0045095">
    <property type="term" value="C:keratin filament"/>
    <property type="evidence" value="ECO:0007669"/>
    <property type="project" value="InterPro"/>
</dbReference>
<dbReference type="Ensembl" id="ENSVKKT00000024478.1">
    <property type="protein sequence ID" value="ENSVKKP00000023892.1"/>
    <property type="gene ID" value="ENSVKKG00000015780.1"/>
</dbReference>
<dbReference type="Pfam" id="PF16208">
    <property type="entry name" value="Keratin_2_head"/>
    <property type="match status" value="1"/>
</dbReference>
<evidence type="ECO:0000256" key="1">
    <source>
        <dbReference type="ARBA" id="ARBA00022754"/>
    </source>
</evidence>
<evidence type="ECO:0000313" key="6">
    <source>
        <dbReference type="Ensembl" id="ENSVKKP00000023892.1"/>
    </source>
</evidence>
<feature type="region of interest" description="Disordered" evidence="4">
    <location>
        <begin position="478"/>
        <end position="498"/>
    </location>
</feature>
<dbReference type="InterPro" id="IPR003054">
    <property type="entry name" value="Keratin_II"/>
</dbReference>
<accession>A0A8D2LM81</accession>
<dbReference type="GO" id="GO:0045109">
    <property type="term" value="P:intermediate filament organization"/>
    <property type="evidence" value="ECO:0007669"/>
    <property type="project" value="TreeGrafter"/>
</dbReference>
<evidence type="ECO:0000256" key="2">
    <source>
        <dbReference type="ARBA" id="ARBA00023054"/>
    </source>
</evidence>
<feature type="coiled-coil region" evidence="3">
    <location>
        <begin position="344"/>
        <end position="417"/>
    </location>
</feature>
<feature type="coiled-coil region" evidence="3">
    <location>
        <begin position="185"/>
        <end position="233"/>
    </location>
</feature>
<dbReference type="SUPFAM" id="SSF64593">
    <property type="entry name" value="Intermediate filament protein, coiled coil region"/>
    <property type="match status" value="2"/>
</dbReference>
<dbReference type="AlphaFoldDB" id="A0A8D2LM81"/>
<protein>
    <recommendedName>
        <fullName evidence="5">IF rod domain-containing protein</fullName>
    </recommendedName>
</protein>
<feature type="compositionally biased region" description="Polar residues" evidence="4">
    <location>
        <begin position="488"/>
        <end position="498"/>
    </location>
</feature>
<keyword evidence="7" id="KW-1185">Reference proteome</keyword>
<evidence type="ECO:0000256" key="3">
    <source>
        <dbReference type="SAM" id="Coils"/>
    </source>
</evidence>
<evidence type="ECO:0000259" key="5">
    <source>
        <dbReference type="PROSITE" id="PS51842"/>
    </source>
</evidence>
<dbReference type="OMA" id="IHTVRVN"/>
<dbReference type="PANTHER" id="PTHR45616">
    <property type="entry name" value="GATA-TYPE DOMAIN-CONTAINING PROTEIN"/>
    <property type="match status" value="1"/>
</dbReference>
<dbReference type="PRINTS" id="PR01276">
    <property type="entry name" value="TYPE2KERATIN"/>
</dbReference>
<dbReference type="GO" id="GO:0030280">
    <property type="term" value="F:structural constituent of skin epidermis"/>
    <property type="evidence" value="ECO:0007669"/>
    <property type="project" value="TreeGrafter"/>
</dbReference>
<evidence type="ECO:0000313" key="7">
    <source>
        <dbReference type="Proteomes" id="UP000694545"/>
    </source>
</evidence>
<feature type="region of interest" description="Disordered" evidence="4">
    <location>
        <begin position="568"/>
        <end position="593"/>
    </location>
</feature>
<dbReference type="FunFam" id="1.20.5.170:FF:000004">
    <property type="entry name" value="Keratin, type II cytoskeletal 5"/>
    <property type="match status" value="1"/>
</dbReference>
<dbReference type="Pfam" id="PF00038">
    <property type="entry name" value="Filament"/>
    <property type="match status" value="1"/>
</dbReference>
<name>A0A8D2LM81_VARKO</name>
<dbReference type="Proteomes" id="UP000694545">
    <property type="component" value="Unplaced"/>
</dbReference>